<feature type="chain" id="PRO_5039206277" evidence="1">
    <location>
        <begin position="24"/>
        <end position="246"/>
    </location>
</feature>
<evidence type="ECO:0000313" key="3">
    <source>
        <dbReference type="Proteomes" id="UP000812270"/>
    </source>
</evidence>
<dbReference type="AlphaFoldDB" id="A0A9E2SBN4"/>
<comment type="caution">
    <text evidence="2">The sequence shown here is derived from an EMBL/GenBank/DDBJ whole genome shotgun (WGS) entry which is preliminary data.</text>
</comment>
<sequence length="246" mass="25646">MKNILASVLSVCLVAAAITSCNKKDNPAPLPVAPTLSAASVNMDINTVDSSVSVSGGVAPYTLTVSDATKLTATLSGTKIVLTASGKTASSATPVTVTVTTKENKTATLTITIGDPYADAKVNTKARFELTGPSALVTYVANDSLITGIGYFQIYRDNGKLFGSAKPKYGWASGDSKNFLFLEVSGDVKAPGQKTGSRLYVRKNGGTPAWVDCSKAEVIQSASGITWITFQLQDGTKGLVVQPWIQ</sequence>
<keyword evidence="3" id="KW-1185">Reference proteome</keyword>
<evidence type="ECO:0000256" key="1">
    <source>
        <dbReference type="SAM" id="SignalP"/>
    </source>
</evidence>
<organism evidence="2 3">
    <name type="scientific">Pinibacter aurantiacus</name>
    <dbReference type="NCBI Taxonomy" id="2851599"/>
    <lineage>
        <taxon>Bacteria</taxon>
        <taxon>Pseudomonadati</taxon>
        <taxon>Bacteroidota</taxon>
        <taxon>Chitinophagia</taxon>
        <taxon>Chitinophagales</taxon>
        <taxon>Chitinophagaceae</taxon>
        <taxon>Pinibacter</taxon>
    </lineage>
</organism>
<dbReference type="Proteomes" id="UP000812270">
    <property type="component" value="Unassembled WGS sequence"/>
</dbReference>
<name>A0A9E2SBN4_9BACT</name>
<proteinExistence type="predicted"/>
<protein>
    <submittedName>
        <fullName evidence="2">Uncharacterized protein</fullName>
    </submittedName>
</protein>
<reference evidence="2" key="1">
    <citation type="submission" date="2021-06" db="EMBL/GenBank/DDBJ databases">
        <authorList>
            <person name="Huq M.A."/>
        </authorList>
    </citation>
    <scope>NUCLEOTIDE SEQUENCE</scope>
    <source>
        <strain evidence="2">MAH-26</strain>
    </source>
</reference>
<evidence type="ECO:0000313" key="2">
    <source>
        <dbReference type="EMBL" id="MBV4360051.1"/>
    </source>
</evidence>
<keyword evidence="1" id="KW-0732">Signal</keyword>
<dbReference type="EMBL" id="JAHSPG010000016">
    <property type="protein sequence ID" value="MBV4360051.1"/>
    <property type="molecule type" value="Genomic_DNA"/>
</dbReference>
<feature type="signal peptide" evidence="1">
    <location>
        <begin position="1"/>
        <end position="23"/>
    </location>
</feature>
<dbReference type="RefSeq" id="WP_217794301.1">
    <property type="nucleotide sequence ID" value="NZ_JAHSPG010000016.1"/>
</dbReference>
<accession>A0A9E2SBN4</accession>
<dbReference type="PROSITE" id="PS51257">
    <property type="entry name" value="PROKAR_LIPOPROTEIN"/>
    <property type="match status" value="1"/>
</dbReference>
<gene>
    <name evidence="2" type="ORF">KTO63_22990</name>
</gene>